<dbReference type="EMBL" id="JBEYXV010000009">
    <property type="protein sequence ID" value="MEU6822844.1"/>
    <property type="molecule type" value="Genomic_DNA"/>
</dbReference>
<dbReference type="InterPro" id="IPR036890">
    <property type="entry name" value="HATPase_C_sf"/>
</dbReference>
<keyword evidence="5" id="KW-0547">Nucleotide-binding</keyword>
<dbReference type="GO" id="GO:0016301">
    <property type="term" value="F:kinase activity"/>
    <property type="evidence" value="ECO:0007669"/>
    <property type="project" value="UniProtKB-KW"/>
</dbReference>
<evidence type="ECO:0000256" key="3">
    <source>
        <dbReference type="ARBA" id="ARBA00022553"/>
    </source>
</evidence>
<organism evidence="13 14">
    <name type="scientific">Streptomyces atriruber</name>
    <dbReference type="NCBI Taxonomy" id="545121"/>
    <lineage>
        <taxon>Bacteria</taxon>
        <taxon>Bacillati</taxon>
        <taxon>Actinomycetota</taxon>
        <taxon>Actinomycetes</taxon>
        <taxon>Kitasatosporales</taxon>
        <taxon>Streptomycetaceae</taxon>
        <taxon>Streptomyces</taxon>
    </lineage>
</organism>
<evidence type="ECO:0000256" key="7">
    <source>
        <dbReference type="ARBA" id="ARBA00022840"/>
    </source>
</evidence>
<keyword evidence="10" id="KW-0812">Transmembrane</keyword>
<dbReference type="CDD" id="cd16917">
    <property type="entry name" value="HATPase_UhpB-NarQ-NarX-like"/>
    <property type="match status" value="1"/>
</dbReference>
<gene>
    <name evidence="13" type="ORF">ABZ921_19630</name>
</gene>
<evidence type="ECO:0000256" key="8">
    <source>
        <dbReference type="ARBA" id="ARBA00023012"/>
    </source>
</evidence>
<dbReference type="Proteomes" id="UP001551176">
    <property type="component" value="Unassembled WGS sequence"/>
</dbReference>
<comment type="catalytic activity">
    <reaction evidence="1">
        <text>ATP + protein L-histidine = ADP + protein N-phospho-L-histidine.</text>
        <dbReference type="EC" id="2.7.13.3"/>
    </reaction>
</comment>
<dbReference type="InterPro" id="IPR050482">
    <property type="entry name" value="Sensor_HK_TwoCompSys"/>
</dbReference>
<evidence type="ECO:0000313" key="14">
    <source>
        <dbReference type="Proteomes" id="UP001551176"/>
    </source>
</evidence>
<evidence type="ECO:0000313" key="13">
    <source>
        <dbReference type="EMBL" id="MEU6822844.1"/>
    </source>
</evidence>
<dbReference type="Pfam" id="PF07730">
    <property type="entry name" value="HisKA_3"/>
    <property type="match status" value="1"/>
</dbReference>
<dbReference type="InterPro" id="IPR011712">
    <property type="entry name" value="Sig_transdc_His_kin_sub3_dim/P"/>
</dbReference>
<feature type="domain" description="Signal transduction histidine kinase subgroup 3 dimerisation and phosphoacceptor" evidence="11">
    <location>
        <begin position="259"/>
        <end position="324"/>
    </location>
</feature>
<reference evidence="13 14" key="1">
    <citation type="submission" date="2024-06" db="EMBL/GenBank/DDBJ databases">
        <title>The Natural Products Discovery Center: Release of the First 8490 Sequenced Strains for Exploring Actinobacteria Biosynthetic Diversity.</title>
        <authorList>
            <person name="Kalkreuter E."/>
            <person name="Kautsar S.A."/>
            <person name="Yang D."/>
            <person name="Bader C.D."/>
            <person name="Teijaro C.N."/>
            <person name="Fluegel L."/>
            <person name="Davis C.M."/>
            <person name="Simpson J.R."/>
            <person name="Lauterbach L."/>
            <person name="Steele A.D."/>
            <person name="Gui C."/>
            <person name="Meng S."/>
            <person name="Li G."/>
            <person name="Viehrig K."/>
            <person name="Ye F."/>
            <person name="Su P."/>
            <person name="Kiefer A.F."/>
            <person name="Nichols A."/>
            <person name="Cepeda A.J."/>
            <person name="Yan W."/>
            <person name="Fan B."/>
            <person name="Jiang Y."/>
            <person name="Adhikari A."/>
            <person name="Zheng C.-J."/>
            <person name="Schuster L."/>
            <person name="Cowan T.M."/>
            <person name="Smanski M.J."/>
            <person name="Chevrette M.G."/>
            <person name="De Carvalho L.P.S."/>
            <person name="Shen B."/>
        </authorList>
    </citation>
    <scope>NUCLEOTIDE SEQUENCE [LARGE SCALE GENOMIC DNA]</scope>
    <source>
        <strain evidence="13 14">NPDC046838</strain>
    </source>
</reference>
<dbReference type="Gene3D" id="3.30.565.10">
    <property type="entry name" value="Histidine kinase-like ATPase, C-terminal domain"/>
    <property type="match status" value="1"/>
</dbReference>
<name>A0ABV3BP96_9ACTN</name>
<accession>A0ABV3BP96</accession>
<keyword evidence="4" id="KW-0808">Transferase</keyword>
<feature type="region of interest" description="Disordered" evidence="9">
    <location>
        <begin position="391"/>
        <end position="415"/>
    </location>
</feature>
<feature type="transmembrane region" description="Helical" evidence="10">
    <location>
        <begin position="37"/>
        <end position="60"/>
    </location>
</feature>
<keyword evidence="7" id="KW-0067">ATP-binding</keyword>
<keyword evidence="14" id="KW-1185">Reference proteome</keyword>
<dbReference type="Gene3D" id="1.20.5.1930">
    <property type="match status" value="1"/>
</dbReference>
<feature type="compositionally biased region" description="Basic and acidic residues" evidence="9">
    <location>
        <begin position="12"/>
        <end position="22"/>
    </location>
</feature>
<feature type="region of interest" description="Disordered" evidence="9">
    <location>
        <begin position="1"/>
        <end position="29"/>
    </location>
</feature>
<keyword evidence="6 13" id="KW-0418">Kinase</keyword>
<dbReference type="RefSeq" id="WP_359350575.1">
    <property type="nucleotide sequence ID" value="NZ_JBEYXV010000009.1"/>
</dbReference>
<dbReference type="PANTHER" id="PTHR24421">
    <property type="entry name" value="NITRATE/NITRITE SENSOR PROTEIN NARX-RELATED"/>
    <property type="match status" value="1"/>
</dbReference>
<keyword evidence="10" id="KW-0472">Membrane</keyword>
<evidence type="ECO:0000259" key="11">
    <source>
        <dbReference type="Pfam" id="PF07730"/>
    </source>
</evidence>
<dbReference type="PANTHER" id="PTHR24421:SF10">
    <property type="entry name" value="NITRATE_NITRITE SENSOR PROTEIN NARQ"/>
    <property type="match status" value="1"/>
</dbReference>
<evidence type="ECO:0000256" key="4">
    <source>
        <dbReference type="ARBA" id="ARBA00022679"/>
    </source>
</evidence>
<keyword evidence="8" id="KW-0902">Two-component regulatory system</keyword>
<feature type="domain" description="Putative sensor" evidence="12">
    <location>
        <begin position="68"/>
        <end position="222"/>
    </location>
</feature>
<evidence type="ECO:0000256" key="10">
    <source>
        <dbReference type="SAM" id="Phobius"/>
    </source>
</evidence>
<proteinExistence type="predicted"/>
<evidence type="ECO:0000256" key="5">
    <source>
        <dbReference type="ARBA" id="ARBA00022741"/>
    </source>
</evidence>
<dbReference type="SUPFAM" id="SSF55874">
    <property type="entry name" value="ATPase domain of HSP90 chaperone/DNA topoisomerase II/histidine kinase"/>
    <property type="match status" value="1"/>
</dbReference>
<comment type="caution">
    <text evidence="13">The sequence shown here is derived from an EMBL/GenBank/DDBJ whole genome shotgun (WGS) entry which is preliminary data.</text>
</comment>
<sequence>MTSTSTSTSSSKNKDKPKRDTDTGYATKSSPHFRRSLLLWALSLKAFWISLWMAHAHVLFAGGPNAKLLPAPMRSVRRLADRQRALAAEWSGRDFPAPYPEAPGADDRGRGRGLALRAQLAGKQGQVWRDRRWVGLDPYLGGLIAFGPLALVLSGVWGLVTAAFGARLAEEWDNIWYLFVPVHDWPTATLAGVLGALQFPLALHWAAPRAVRLHERYLRAMLAPSESELRAEMAAMAHRIDHLTTTRSAAVDTQMAEIRRIERDLHDGAQVRLVAMGMTLDAAEHLLESDPNAVRALLAEARENSTKALQELRDLVRGIHPPVLADRGLADAVRSLALISPLTTEVVADLPARPEPPVESAAYFAVSEILANAAKHAGAERAWIDIRHERSATPAETSAEPPTGTLTHTPTHTPTGTLRITVTDDGHGGADASRGSGLRGIEQRLATFDGVLAVSSPPGGPTMVTLEVPCALSSPKTTSC</sequence>
<dbReference type="Pfam" id="PF13796">
    <property type="entry name" value="Sensor"/>
    <property type="match status" value="1"/>
</dbReference>
<keyword evidence="3" id="KW-0597">Phosphoprotein</keyword>
<evidence type="ECO:0000256" key="9">
    <source>
        <dbReference type="SAM" id="MobiDB-lite"/>
    </source>
</evidence>
<keyword evidence="10" id="KW-1133">Transmembrane helix</keyword>
<evidence type="ECO:0000256" key="6">
    <source>
        <dbReference type="ARBA" id="ARBA00022777"/>
    </source>
</evidence>
<dbReference type="InterPro" id="IPR025828">
    <property type="entry name" value="Put_sensor_dom"/>
</dbReference>
<evidence type="ECO:0000256" key="2">
    <source>
        <dbReference type="ARBA" id="ARBA00012438"/>
    </source>
</evidence>
<feature type="transmembrane region" description="Helical" evidence="10">
    <location>
        <begin position="139"/>
        <end position="165"/>
    </location>
</feature>
<evidence type="ECO:0000259" key="12">
    <source>
        <dbReference type="Pfam" id="PF13796"/>
    </source>
</evidence>
<feature type="compositionally biased region" description="Low complexity" evidence="9">
    <location>
        <begin position="401"/>
        <end position="415"/>
    </location>
</feature>
<evidence type="ECO:0000256" key="1">
    <source>
        <dbReference type="ARBA" id="ARBA00000085"/>
    </source>
</evidence>
<protein>
    <recommendedName>
        <fullName evidence="2">histidine kinase</fullName>
        <ecNumber evidence="2">2.7.13.3</ecNumber>
    </recommendedName>
</protein>
<dbReference type="EC" id="2.7.13.3" evidence="2"/>
<feature type="compositionally biased region" description="Low complexity" evidence="9">
    <location>
        <begin position="1"/>
        <end position="11"/>
    </location>
</feature>